<dbReference type="PROSITE" id="PS50893">
    <property type="entry name" value="ABC_TRANSPORTER_2"/>
    <property type="match status" value="1"/>
</dbReference>
<keyword evidence="4" id="KW-1185">Reference proteome</keyword>
<dbReference type="InterPro" id="IPR003439">
    <property type="entry name" value="ABC_transporter-like_ATP-bd"/>
</dbReference>
<protein>
    <recommendedName>
        <fullName evidence="2">ABC transporter domain-containing protein</fullName>
    </recommendedName>
</protein>
<accession>A0ABQ9F169</accession>
<keyword evidence="1" id="KW-1133">Transmembrane helix</keyword>
<dbReference type="EMBL" id="JARBDR010000556">
    <property type="protein sequence ID" value="KAJ8311154.1"/>
    <property type="molecule type" value="Genomic_DNA"/>
</dbReference>
<feature type="domain" description="ABC transporter" evidence="2">
    <location>
        <begin position="1"/>
        <end position="196"/>
    </location>
</feature>
<keyword evidence="1" id="KW-0812">Transmembrane</keyword>
<keyword evidence="1" id="KW-0472">Membrane</keyword>
<evidence type="ECO:0000313" key="4">
    <source>
        <dbReference type="Proteomes" id="UP001217089"/>
    </source>
</evidence>
<dbReference type="PANTHER" id="PTHR19229">
    <property type="entry name" value="ATP-BINDING CASSETTE TRANSPORTER SUBFAMILY A ABCA"/>
    <property type="match status" value="1"/>
</dbReference>
<proteinExistence type="predicted"/>
<dbReference type="InterPro" id="IPR027417">
    <property type="entry name" value="P-loop_NTPase"/>
</dbReference>
<organism evidence="3 4">
    <name type="scientific">Tegillarca granosa</name>
    <name type="common">Malaysian cockle</name>
    <name type="synonym">Anadara granosa</name>
    <dbReference type="NCBI Taxonomy" id="220873"/>
    <lineage>
        <taxon>Eukaryota</taxon>
        <taxon>Metazoa</taxon>
        <taxon>Spiralia</taxon>
        <taxon>Lophotrochozoa</taxon>
        <taxon>Mollusca</taxon>
        <taxon>Bivalvia</taxon>
        <taxon>Autobranchia</taxon>
        <taxon>Pteriomorphia</taxon>
        <taxon>Arcoida</taxon>
        <taxon>Arcoidea</taxon>
        <taxon>Arcidae</taxon>
        <taxon>Tegillarca</taxon>
    </lineage>
</organism>
<dbReference type="InterPro" id="IPR026082">
    <property type="entry name" value="ABCA"/>
</dbReference>
<feature type="transmembrane region" description="Helical" evidence="1">
    <location>
        <begin position="586"/>
        <end position="612"/>
    </location>
</feature>
<dbReference type="Pfam" id="PF00005">
    <property type="entry name" value="ABC_tran"/>
    <property type="match status" value="1"/>
</dbReference>
<dbReference type="PROSITE" id="PS00211">
    <property type="entry name" value="ABC_TRANSPORTER_1"/>
    <property type="match status" value="1"/>
</dbReference>
<reference evidence="3 4" key="1">
    <citation type="submission" date="2022-12" db="EMBL/GenBank/DDBJ databases">
        <title>Chromosome-level genome of Tegillarca granosa.</title>
        <authorList>
            <person name="Kim J."/>
        </authorList>
    </citation>
    <scope>NUCLEOTIDE SEQUENCE [LARGE SCALE GENOMIC DNA]</scope>
    <source>
        <strain evidence="3">Teg-2019</strain>
        <tissue evidence="3">Adductor muscle</tissue>
    </source>
</reference>
<gene>
    <name evidence="3" type="ORF">KUTeg_011293</name>
</gene>
<evidence type="ECO:0000259" key="2">
    <source>
        <dbReference type="PROSITE" id="PS50893"/>
    </source>
</evidence>
<sequence>MKYRTLKQLGAKRRFIPPTSGTATVNGYDIRKDIAGVRNSLGLCPQHNILFDTMTVTEHLDFFASLKGCPKSAIKQEVENMIVTLGLETKRDSFSSTLSGGQKRKLSVGIALIGGSKTIILDEPTSGMDPAARRQTWDILQKFRKGRVMILSTHFMDEADLLGDRIAIMAEGVVKCCGTSLFLKKTFGAGYHLVIVKNSSCNVPNLTLAIQNHIPSAILESEISAELSYLLPFEESSKFEDLFIDIESQSSQLGISSFGASATTMEEVFFKVGEHGSDEGSGDSPLSFENLGYEDKAMNGRDHSLKNGIETANGTSAGIPMKNITNAGKFIEFNNDLKRNTGFSLAMQQFFGMFIKKIIHTGRNRIVTAVQLTIPVIFTIIALSIEKALPKVKDEPAMTLDLERFQSNIVVPFVADRQTNNISNVFSRAVKSYGYKVENDSLSTKTFDDILLDKMDTIGLSDFNREYIIGADFGSVLGETSILGYFNGQPYHSPAIALSYILDTLYKYYLGSSYSITTVNFPLPKSLSDQNTVLNASVNGTGFTIAFLVLLGMAFLTTSFIIFLIKERNSGAKHLQVTNAYTDDNRLGLILLLLVVYGWAVLPFVYLLHYLFKTPASGMVAVSMLNIITVI</sequence>
<dbReference type="PANTHER" id="PTHR19229:SF250">
    <property type="entry name" value="ABC TRANSPORTER DOMAIN-CONTAINING PROTEIN-RELATED"/>
    <property type="match status" value="1"/>
</dbReference>
<dbReference type="CDD" id="cd03263">
    <property type="entry name" value="ABC_subfamily_A"/>
    <property type="match status" value="1"/>
</dbReference>
<name>A0ABQ9F169_TEGGR</name>
<feature type="transmembrane region" description="Helical" evidence="1">
    <location>
        <begin position="543"/>
        <end position="565"/>
    </location>
</feature>
<evidence type="ECO:0000313" key="3">
    <source>
        <dbReference type="EMBL" id="KAJ8311154.1"/>
    </source>
</evidence>
<evidence type="ECO:0000256" key="1">
    <source>
        <dbReference type="SAM" id="Phobius"/>
    </source>
</evidence>
<dbReference type="Gene3D" id="3.40.50.300">
    <property type="entry name" value="P-loop containing nucleotide triphosphate hydrolases"/>
    <property type="match status" value="1"/>
</dbReference>
<dbReference type="SUPFAM" id="SSF52540">
    <property type="entry name" value="P-loop containing nucleoside triphosphate hydrolases"/>
    <property type="match status" value="1"/>
</dbReference>
<dbReference type="Proteomes" id="UP001217089">
    <property type="component" value="Unassembled WGS sequence"/>
</dbReference>
<dbReference type="InterPro" id="IPR017871">
    <property type="entry name" value="ABC_transporter-like_CS"/>
</dbReference>
<comment type="caution">
    <text evidence="3">The sequence shown here is derived from an EMBL/GenBank/DDBJ whole genome shotgun (WGS) entry which is preliminary data.</text>
</comment>